<name>A0A3N9TCC4_9VIBR</name>
<evidence type="ECO:0000313" key="9">
    <source>
        <dbReference type="Proteomes" id="UP000281112"/>
    </source>
</evidence>
<evidence type="ECO:0000256" key="5">
    <source>
        <dbReference type="ARBA" id="ARBA00041564"/>
    </source>
</evidence>
<dbReference type="AlphaFoldDB" id="A0A3N9TCC4"/>
<comment type="caution">
    <text evidence="8">The sequence shown here is derived from an EMBL/GenBank/DDBJ whole genome shotgun (WGS) entry which is preliminary data.</text>
</comment>
<dbReference type="SUPFAM" id="SSF56322">
    <property type="entry name" value="ADC synthase"/>
    <property type="match status" value="1"/>
</dbReference>
<evidence type="ECO:0000256" key="6">
    <source>
        <dbReference type="SAM" id="MobiDB-lite"/>
    </source>
</evidence>
<dbReference type="Pfam" id="PF00425">
    <property type="entry name" value="Chorismate_bind"/>
    <property type="match status" value="1"/>
</dbReference>
<proteinExistence type="inferred from homology"/>
<dbReference type="Gene3D" id="3.60.120.10">
    <property type="entry name" value="Anthranilate synthase"/>
    <property type="match status" value="1"/>
</dbReference>
<dbReference type="RefSeq" id="WP_124938839.1">
    <property type="nucleotide sequence ID" value="NZ_RJVQ01000012.1"/>
</dbReference>
<organism evidence="8 9">
    <name type="scientific">Vibrio viridaestus</name>
    <dbReference type="NCBI Taxonomy" id="2487322"/>
    <lineage>
        <taxon>Bacteria</taxon>
        <taxon>Pseudomonadati</taxon>
        <taxon>Pseudomonadota</taxon>
        <taxon>Gammaproteobacteria</taxon>
        <taxon>Vibrionales</taxon>
        <taxon>Vibrionaceae</taxon>
        <taxon>Vibrio</taxon>
    </lineage>
</organism>
<gene>
    <name evidence="8" type="ORF">EES38_19280</name>
</gene>
<dbReference type="OrthoDB" id="9806579at2"/>
<evidence type="ECO:0000256" key="4">
    <source>
        <dbReference type="ARBA" id="ARBA00023235"/>
    </source>
</evidence>
<keyword evidence="9" id="KW-1185">Reference proteome</keyword>
<protein>
    <recommendedName>
        <fullName evidence="3">isochorismate synthase</fullName>
        <ecNumber evidence="3">5.4.4.2</ecNumber>
    </recommendedName>
    <alternativeName>
        <fullName evidence="5">Isochorismate mutase</fullName>
    </alternativeName>
</protein>
<sequence>MKREVIGYIQLSNVVLNQKLESAPFFFSSPSATMLGAGIEDEFTGVIPFSQLAEKATSMLQKAKKNEQDNPILFGIVPFSEENPSRFLIPNQLYVSSSTRAEQKVDSSTSAPGKLVSSPTGERYKQGVLDAIGLFSSTELSKVVLSRAIEVGTDEDIDQLRLLKNMLAINSTGYTFAASLENGNKMMGASPELLVARKGSNVISNPLAGSLPSSDDVAVNSVRSEQLLNSGKDLYEHGFVVEEVERVLNKYCHSLYTPMVPSVIKTKTMLHLSTVLEGQMNNPEISVLQLASELHPTPAVCGYPRQTAYKAIRDIEKYDRGYFTGMVGWCDSRGNGEWVVTIRCAEVQKRSMKVFAGAGIVSQSQPQSELDETGAKMSTILSAAGIELNDILVA</sequence>
<dbReference type="GO" id="GO:0009697">
    <property type="term" value="P:salicylic acid biosynthetic process"/>
    <property type="evidence" value="ECO:0007669"/>
    <property type="project" value="TreeGrafter"/>
</dbReference>
<keyword evidence="4 8" id="KW-0413">Isomerase</keyword>
<feature type="compositionally biased region" description="Polar residues" evidence="6">
    <location>
        <begin position="100"/>
        <end position="111"/>
    </location>
</feature>
<feature type="domain" description="Chorismate-utilising enzyme C-terminal" evidence="7">
    <location>
        <begin position="122"/>
        <end position="376"/>
    </location>
</feature>
<dbReference type="EC" id="5.4.4.2" evidence="3"/>
<comment type="similarity">
    <text evidence="2">Belongs to the isochorismate synthase family.</text>
</comment>
<feature type="region of interest" description="Disordered" evidence="6">
    <location>
        <begin position="100"/>
        <end position="120"/>
    </location>
</feature>
<evidence type="ECO:0000313" key="8">
    <source>
        <dbReference type="EMBL" id="RQW61484.1"/>
    </source>
</evidence>
<dbReference type="InterPro" id="IPR005801">
    <property type="entry name" value="ADC_synthase"/>
</dbReference>
<comment type="catalytic activity">
    <reaction evidence="1">
        <text>chorismate = isochorismate</text>
        <dbReference type="Rhea" id="RHEA:18985"/>
        <dbReference type="ChEBI" id="CHEBI:29748"/>
        <dbReference type="ChEBI" id="CHEBI:29780"/>
        <dbReference type="EC" id="5.4.4.2"/>
    </reaction>
</comment>
<dbReference type="PANTHER" id="PTHR42839">
    <property type="entry name" value="ISOCHORISMATE SYNTHASE ENTC"/>
    <property type="match status" value="1"/>
</dbReference>
<dbReference type="InterPro" id="IPR015890">
    <property type="entry name" value="Chorismate_C"/>
</dbReference>
<evidence type="ECO:0000256" key="2">
    <source>
        <dbReference type="ARBA" id="ARBA00005297"/>
    </source>
</evidence>
<dbReference type="GO" id="GO:0008909">
    <property type="term" value="F:isochorismate synthase activity"/>
    <property type="evidence" value="ECO:0007669"/>
    <property type="project" value="UniProtKB-EC"/>
</dbReference>
<dbReference type="EMBL" id="RJVQ01000012">
    <property type="protein sequence ID" value="RQW61484.1"/>
    <property type="molecule type" value="Genomic_DNA"/>
</dbReference>
<reference evidence="8 9" key="1">
    <citation type="submission" date="2018-11" db="EMBL/GenBank/DDBJ databases">
        <title>Vibrio LJC006 sp. nov., isolated from seawater during the bloom of the enteromorpha.</title>
        <authorList>
            <person name="Liang J."/>
        </authorList>
    </citation>
    <scope>NUCLEOTIDE SEQUENCE [LARGE SCALE GENOMIC DNA]</scope>
    <source>
        <strain evidence="8 9">LJC006</strain>
    </source>
</reference>
<dbReference type="PANTHER" id="PTHR42839:SF2">
    <property type="entry name" value="ISOCHORISMATE SYNTHASE ENTC"/>
    <property type="match status" value="1"/>
</dbReference>
<evidence type="ECO:0000256" key="1">
    <source>
        <dbReference type="ARBA" id="ARBA00000799"/>
    </source>
</evidence>
<accession>A0A3N9TCC4</accession>
<dbReference type="NCBIfam" id="TIGR00543">
    <property type="entry name" value="isochor_syn"/>
    <property type="match status" value="1"/>
</dbReference>
<evidence type="ECO:0000256" key="3">
    <source>
        <dbReference type="ARBA" id="ARBA00012824"/>
    </source>
</evidence>
<evidence type="ECO:0000259" key="7">
    <source>
        <dbReference type="Pfam" id="PF00425"/>
    </source>
</evidence>
<dbReference type="Proteomes" id="UP000281112">
    <property type="component" value="Unassembled WGS sequence"/>
</dbReference>
<dbReference type="InterPro" id="IPR004561">
    <property type="entry name" value="IsoChor_synthase"/>
</dbReference>